<evidence type="ECO:0000313" key="3">
    <source>
        <dbReference type="EMBL" id="KIK56540.1"/>
    </source>
</evidence>
<gene>
    <name evidence="3" type="ORF">GYMLUDRAFT_61965</name>
</gene>
<keyword evidence="1" id="KW-1133">Transmembrane helix</keyword>
<dbReference type="OrthoDB" id="3250324at2759"/>
<reference evidence="3 4" key="1">
    <citation type="submission" date="2014-04" db="EMBL/GenBank/DDBJ databases">
        <title>Evolutionary Origins and Diversification of the Mycorrhizal Mutualists.</title>
        <authorList>
            <consortium name="DOE Joint Genome Institute"/>
            <consortium name="Mycorrhizal Genomics Consortium"/>
            <person name="Kohler A."/>
            <person name="Kuo A."/>
            <person name="Nagy L.G."/>
            <person name="Floudas D."/>
            <person name="Copeland A."/>
            <person name="Barry K.W."/>
            <person name="Cichocki N."/>
            <person name="Veneault-Fourrey C."/>
            <person name="LaButti K."/>
            <person name="Lindquist E.A."/>
            <person name="Lipzen A."/>
            <person name="Lundell T."/>
            <person name="Morin E."/>
            <person name="Murat C."/>
            <person name="Riley R."/>
            <person name="Ohm R."/>
            <person name="Sun H."/>
            <person name="Tunlid A."/>
            <person name="Henrissat B."/>
            <person name="Grigoriev I.V."/>
            <person name="Hibbett D.S."/>
            <person name="Martin F."/>
        </authorList>
    </citation>
    <scope>NUCLEOTIDE SEQUENCE [LARGE SCALE GENOMIC DNA]</scope>
    <source>
        <strain evidence="3 4">FD-317 M1</strain>
    </source>
</reference>
<name>A0A0D0B0H7_9AGAR</name>
<dbReference type="Proteomes" id="UP000053593">
    <property type="component" value="Unassembled WGS sequence"/>
</dbReference>
<keyword evidence="1" id="KW-0472">Membrane</keyword>
<proteinExistence type="predicted"/>
<dbReference type="HOGENOM" id="CLU_1102890_0_0_1"/>
<feature type="chain" id="PRO_5012723399" evidence="2">
    <location>
        <begin position="16"/>
        <end position="252"/>
    </location>
</feature>
<feature type="transmembrane region" description="Helical" evidence="1">
    <location>
        <begin position="36"/>
        <end position="63"/>
    </location>
</feature>
<evidence type="ECO:0000313" key="4">
    <source>
        <dbReference type="Proteomes" id="UP000053593"/>
    </source>
</evidence>
<dbReference type="EMBL" id="KN834797">
    <property type="protein sequence ID" value="KIK56540.1"/>
    <property type="molecule type" value="Genomic_DNA"/>
</dbReference>
<dbReference type="AlphaFoldDB" id="A0A0D0B0H7"/>
<evidence type="ECO:0000256" key="1">
    <source>
        <dbReference type="SAM" id="Phobius"/>
    </source>
</evidence>
<evidence type="ECO:0000256" key="2">
    <source>
        <dbReference type="SAM" id="SignalP"/>
    </source>
</evidence>
<keyword evidence="4" id="KW-1185">Reference proteome</keyword>
<sequence length="252" mass="28091">MYIFLILILVHLILTHLVSNLSSPMNLGQNHPLQAINPLLLTPLLMCNLLILTYKLLTALVLLPHDWDKLITHLVDVQAPFPGLLFTGPKGVELEVDIEQKMFGLFSMKSMAYGTANFVSENCIILLQLFVLTQHSKDKAEGKRTPFNEYASTTGTDNLWDHLIKYHLKSWIEACVAQSISLKSAKAQTALNDYKAKYVNNGTSPANTGSLPDGNPFHFSCETMIDAIMEHIIADDEVRQIPLNNFGILVTS</sequence>
<keyword evidence="2" id="KW-0732">Signal</keyword>
<feature type="signal peptide" evidence="2">
    <location>
        <begin position="1"/>
        <end position="15"/>
    </location>
</feature>
<keyword evidence="1" id="KW-0812">Transmembrane</keyword>
<organism evidence="3 4">
    <name type="scientific">Collybiopsis luxurians FD-317 M1</name>
    <dbReference type="NCBI Taxonomy" id="944289"/>
    <lineage>
        <taxon>Eukaryota</taxon>
        <taxon>Fungi</taxon>
        <taxon>Dikarya</taxon>
        <taxon>Basidiomycota</taxon>
        <taxon>Agaricomycotina</taxon>
        <taxon>Agaricomycetes</taxon>
        <taxon>Agaricomycetidae</taxon>
        <taxon>Agaricales</taxon>
        <taxon>Marasmiineae</taxon>
        <taxon>Omphalotaceae</taxon>
        <taxon>Collybiopsis</taxon>
        <taxon>Collybiopsis luxurians</taxon>
    </lineage>
</organism>
<accession>A0A0D0B0H7</accession>
<protein>
    <submittedName>
        <fullName evidence="3">Unplaced genomic scaffold GYMLUscaffold_49, whole genome shotgun sequence</fullName>
    </submittedName>
</protein>